<evidence type="ECO:0000313" key="2">
    <source>
        <dbReference type="Proteomes" id="UP001201812"/>
    </source>
</evidence>
<protein>
    <submittedName>
        <fullName evidence="1">Uncharacterized protein</fullName>
    </submittedName>
</protein>
<dbReference type="AlphaFoldDB" id="A0AAD4R1U8"/>
<keyword evidence="2" id="KW-1185">Reference proteome</keyword>
<proteinExistence type="predicted"/>
<name>A0AAD4R1U8_9BILA</name>
<reference evidence="1" key="1">
    <citation type="submission" date="2022-01" db="EMBL/GenBank/DDBJ databases">
        <title>Genome Sequence Resource for Two Populations of Ditylenchus destructor, the Migratory Endoparasitic Phytonematode.</title>
        <authorList>
            <person name="Zhang H."/>
            <person name="Lin R."/>
            <person name="Xie B."/>
        </authorList>
    </citation>
    <scope>NUCLEOTIDE SEQUENCE</scope>
    <source>
        <strain evidence="1">BazhouSP</strain>
    </source>
</reference>
<sequence>MVDIKNTDRNFRPNQYMELDQSFIGRNTYLLKNSKQLKDRLCLLRIPGNTEVTFKTMHFLSPDSYVRVASGSTNDYMPLSTPKIHQADHEYQGNWHIACDTAYIIFGSKGQTQSEFIEFTLSQETEDDKTDSNKNMCNEEGKNFASILDIDY</sequence>
<dbReference type="EMBL" id="JAKKPZ010000026">
    <property type="protein sequence ID" value="KAI1710356.1"/>
    <property type="molecule type" value="Genomic_DNA"/>
</dbReference>
<evidence type="ECO:0000313" key="1">
    <source>
        <dbReference type="EMBL" id="KAI1710356.1"/>
    </source>
</evidence>
<comment type="caution">
    <text evidence="1">The sequence shown here is derived from an EMBL/GenBank/DDBJ whole genome shotgun (WGS) entry which is preliminary data.</text>
</comment>
<dbReference type="Proteomes" id="UP001201812">
    <property type="component" value="Unassembled WGS sequence"/>
</dbReference>
<organism evidence="1 2">
    <name type="scientific">Ditylenchus destructor</name>
    <dbReference type="NCBI Taxonomy" id="166010"/>
    <lineage>
        <taxon>Eukaryota</taxon>
        <taxon>Metazoa</taxon>
        <taxon>Ecdysozoa</taxon>
        <taxon>Nematoda</taxon>
        <taxon>Chromadorea</taxon>
        <taxon>Rhabditida</taxon>
        <taxon>Tylenchina</taxon>
        <taxon>Tylenchomorpha</taxon>
        <taxon>Sphaerularioidea</taxon>
        <taxon>Anguinidae</taxon>
        <taxon>Anguininae</taxon>
        <taxon>Ditylenchus</taxon>
    </lineage>
</organism>
<accession>A0AAD4R1U8</accession>
<gene>
    <name evidence="1" type="ORF">DdX_10714</name>
</gene>